<dbReference type="InterPro" id="IPR011050">
    <property type="entry name" value="Pectin_lyase_fold/virulence"/>
</dbReference>
<evidence type="ECO:0000256" key="2">
    <source>
        <dbReference type="ARBA" id="ARBA00023180"/>
    </source>
</evidence>
<keyword evidence="1" id="KW-0479">Metal-binding</keyword>
<dbReference type="PANTHER" id="PTHR42970">
    <property type="entry name" value="PECTATE LYASE C-RELATED"/>
    <property type="match status" value="1"/>
</dbReference>
<keyword evidence="3" id="KW-0732">Signal</keyword>
<dbReference type="RefSeq" id="WP_343335403.1">
    <property type="nucleotide sequence ID" value="NZ_JAPOHD010000066.1"/>
</dbReference>
<evidence type="ECO:0000256" key="3">
    <source>
        <dbReference type="SAM" id="SignalP"/>
    </source>
</evidence>
<keyword evidence="5" id="KW-1185">Reference proteome</keyword>
<sequence length="557" mass="61482">MAGNLMLLLFVVTGFAQVESVPAFPGAEGSGKFVTGGRGGQVMYVTNLEDNTSKGSLRYAINQSGPRIIVFKVSGTIKLKSRLNISNSNVTIAGQTAPGDGITIRDYPVVVNTDNVILRYLRFRMGDETNQEDDALGGRRHTDIIIDHCSMSWSTDECASFYDNEKFTLQWSILSESLRNSVHEKGKHGYGGIWGGRGVSFHHNLLAHHDSRNPRFCGSRYSNKPDEELIDYRNNVIYNWGANSAYAAEGGRYNMVNNYYKFGPATSKKNRIIEPYADNGGNSQPAGTYGTFYITGNYISNSQSVTNDNWLGVDMHSTFSNYAPGTTKDDLKSETEFPYSPVTTHRAEMAYEKVIQFCGASLAHDSVDIRVLHEAATGTVTYTDGGNGSTNGLVDTQDAVGGWPVLATANAPADTDEDGMPDEWEITNNLNPESANDAQLKSVDGVYPNIEVYLYSLVDDITTAQNEDAIYTAVNKIPVNKTELKAYWNNSSKELIINHTNNIIQLFVYSITGALVYQKQLNSSSVRMPIVNLRQGIHIVKIVDEKNQVYSEKIMNM</sequence>
<proteinExistence type="predicted"/>
<reference evidence="4" key="1">
    <citation type="submission" date="2022-11" db="EMBL/GenBank/DDBJ databases">
        <title>Marilongibacter aestuarii gen. nov., sp. nov., isolated from tidal flat sediment.</title>
        <authorList>
            <person name="Jiayan W."/>
        </authorList>
    </citation>
    <scope>NUCLEOTIDE SEQUENCE</scope>
    <source>
        <strain evidence="4">Z1-6</strain>
    </source>
</reference>
<dbReference type="EMBL" id="JAPOHD010000066">
    <property type="protein sequence ID" value="MCY1723078.1"/>
    <property type="molecule type" value="Genomic_DNA"/>
</dbReference>
<evidence type="ECO:0000256" key="1">
    <source>
        <dbReference type="ARBA" id="ARBA00022723"/>
    </source>
</evidence>
<dbReference type="GO" id="GO:0046872">
    <property type="term" value="F:metal ion binding"/>
    <property type="evidence" value="ECO:0007669"/>
    <property type="project" value="UniProtKB-KW"/>
</dbReference>
<name>A0A9X3F9K8_9BACT</name>
<evidence type="ECO:0000313" key="4">
    <source>
        <dbReference type="EMBL" id="MCY1723078.1"/>
    </source>
</evidence>
<dbReference type="InterPro" id="IPR026444">
    <property type="entry name" value="Secre_tail"/>
</dbReference>
<protein>
    <submittedName>
        <fullName evidence="4">T9SS type A sorting domain-containing protein</fullName>
    </submittedName>
</protein>
<feature type="signal peptide" evidence="3">
    <location>
        <begin position="1"/>
        <end position="16"/>
    </location>
</feature>
<dbReference type="InterPro" id="IPR012334">
    <property type="entry name" value="Pectin_lyas_fold"/>
</dbReference>
<evidence type="ECO:0000313" key="5">
    <source>
        <dbReference type="Proteomes" id="UP001145087"/>
    </source>
</evidence>
<dbReference type="InterPro" id="IPR052063">
    <property type="entry name" value="Polysaccharide_Lyase_1"/>
</dbReference>
<dbReference type="NCBIfam" id="TIGR04183">
    <property type="entry name" value="Por_Secre_tail"/>
    <property type="match status" value="1"/>
</dbReference>
<dbReference type="PANTHER" id="PTHR42970:SF1">
    <property type="entry name" value="PECTATE LYASE C-RELATED"/>
    <property type="match status" value="1"/>
</dbReference>
<gene>
    <name evidence="4" type="ORF">OU798_22205</name>
</gene>
<organism evidence="4 5">
    <name type="scientific">Draconibacterium aestuarii</name>
    <dbReference type="NCBI Taxonomy" id="2998507"/>
    <lineage>
        <taxon>Bacteria</taxon>
        <taxon>Pseudomonadati</taxon>
        <taxon>Bacteroidota</taxon>
        <taxon>Bacteroidia</taxon>
        <taxon>Marinilabiliales</taxon>
        <taxon>Prolixibacteraceae</taxon>
        <taxon>Draconibacterium</taxon>
    </lineage>
</organism>
<dbReference type="Proteomes" id="UP001145087">
    <property type="component" value="Unassembled WGS sequence"/>
</dbReference>
<keyword evidence="2" id="KW-0325">Glycoprotein</keyword>
<dbReference type="AlphaFoldDB" id="A0A9X3F9K8"/>
<accession>A0A9X3F9K8</accession>
<dbReference type="SUPFAM" id="SSF51126">
    <property type="entry name" value="Pectin lyase-like"/>
    <property type="match status" value="1"/>
</dbReference>
<comment type="caution">
    <text evidence="4">The sequence shown here is derived from an EMBL/GenBank/DDBJ whole genome shotgun (WGS) entry which is preliminary data.</text>
</comment>
<dbReference type="Gene3D" id="2.160.20.10">
    <property type="entry name" value="Single-stranded right-handed beta-helix, Pectin lyase-like"/>
    <property type="match status" value="1"/>
</dbReference>
<feature type="chain" id="PRO_5040971739" evidence="3">
    <location>
        <begin position="17"/>
        <end position="557"/>
    </location>
</feature>